<evidence type="ECO:0000313" key="3">
    <source>
        <dbReference type="Proteomes" id="UP000245207"/>
    </source>
</evidence>
<proteinExistence type="predicted"/>
<dbReference type="GO" id="GO:0044614">
    <property type="term" value="C:nuclear pore cytoplasmic filaments"/>
    <property type="evidence" value="ECO:0007669"/>
    <property type="project" value="TreeGrafter"/>
</dbReference>
<dbReference type="PANTHER" id="PTHR23198">
    <property type="entry name" value="NUCLEOPORIN"/>
    <property type="match status" value="1"/>
</dbReference>
<dbReference type="STRING" id="35608.A0A2U1Q214"/>
<name>A0A2U1Q214_ARTAN</name>
<dbReference type="GO" id="GO:0008139">
    <property type="term" value="F:nuclear localization sequence binding"/>
    <property type="evidence" value="ECO:0007669"/>
    <property type="project" value="TreeGrafter"/>
</dbReference>
<dbReference type="EMBL" id="PKPP01000498">
    <property type="protein sequence ID" value="PWA92005.1"/>
    <property type="molecule type" value="Genomic_DNA"/>
</dbReference>
<evidence type="ECO:0000256" key="1">
    <source>
        <dbReference type="SAM" id="MobiDB-lite"/>
    </source>
</evidence>
<dbReference type="GO" id="GO:0006405">
    <property type="term" value="P:RNA export from nucleus"/>
    <property type="evidence" value="ECO:0007669"/>
    <property type="project" value="TreeGrafter"/>
</dbReference>
<evidence type="ECO:0000313" key="2">
    <source>
        <dbReference type="EMBL" id="PWA92005.1"/>
    </source>
</evidence>
<dbReference type="GO" id="GO:0000973">
    <property type="term" value="P:post-transcriptional tethering of RNA polymerase II gene DNA at nuclear periphery"/>
    <property type="evidence" value="ECO:0007669"/>
    <property type="project" value="TreeGrafter"/>
</dbReference>
<sequence length="663" mass="71643">MYPSATPSSQTSSVAGFPFMVGQGHKNGVAFVPNTSSWSSSTPITCGTSYHSGFGSPVAAPFVFMSGNKKGDLFASNHLATSTFTSSGTSSRPSYRATPFDGPVSTSGGYRATSNVEKLVSISAMPANTISHEELRLEDYMTGKCGLGTNSSAVKSTSFGSPRCSSSPANKSFKIPFPKVTSPSVKIPCCGDGELLYSTTNPFALVTSPPAYRSFKPCSHKYPFAKNAFPLFTRDPKNAHVSSEPSPIVNKPTTLVSPCVPSTQKCDEEVTGIIGQSSASQLSSSHTTSTSSLANPFGTLPPSPQLSFERSRSTPIQYGISSIPQGHILTNLLFNSGGLGTNSSAVKSTSFGSPRCSSSPANKSFKIPFPKVTSPSVKIPCCGDGELLYSTTNPFALVTSPPAYRSFKPCSHKYPFAKNAFPLFTRDPKNAHVSSEPSPIVNKPTTLVSPCVPSTQKCDEEVTGIIGQSSASQLSSSHTTSTSSLANPFGTLPPSPQLSFERSRSTPIQYGISSIPVKDKPAPVKFPLPTTRHISRGCKLPARKTSEMDNIKWKKGICYLTYFLVIRSSNKIAKLYSRKVTVRNLCFTAPIICSNKHSKRICKSRVEQLRWFGHEPRCTTYWPQIVIWALLYKLPEVAIDAWRYGFCLKFPKRGQLKDFRKKE</sequence>
<feature type="compositionally biased region" description="Low complexity" evidence="1">
    <location>
        <begin position="469"/>
        <end position="486"/>
    </location>
</feature>
<dbReference type="GO" id="GO:0003723">
    <property type="term" value="F:RNA binding"/>
    <property type="evidence" value="ECO:0007669"/>
    <property type="project" value="TreeGrafter"/>
</dbReference>
<dbReference type="Gene3D" id="1.10.10.2360">
    <property type="match status" value="1"/>
</dbReference>
<gene>
    <name evidence="2" type="ORF">CTI12_AA082900</name>
</gene>
<feature type="region of interest" description="Disordered" evidence="1">
    <location>
        <begin position="469"/>
        <end position="490"/>
    </location>
</feature>
<comment type="caution">
    <text evidence="2">The sequence shown here is derived from an EMBL/GenBank/DDBJ whole genome shotgun (WGS) entry which is preliminary data.</text>
</comment>
<protein>
    <submittedName>
        <fullName evidence="2">Uncharacterized protein</fullName>
    </submittedName>
</protein>
<organism evidence="2 3">
    <name type="scientific">Artemisia annua</name>
    <name type="common">Sweet wormwood</name>
    <dbReference type="NCBI Taxonomy" id="35608"/>
    <lineage>
        <taxon>Eukaryota</taxon>
        <taxon>Viridiplantae</taxon>
        <taxon>Streptophyta</taxon>
        <taxon>Embryophyta</taxon>
        <taxon>Tracheophyta</taxon>
        <taxon>Spermatophyta</taxon>
        <taxon>Magnoliopsida</taxon>
        <taxon>eudicotyledons</taxon>
        <taxon>Gunneridae</taxon>
        <taxon>Pentapetalae</taxon>
        <taxon>asterids</taxon>
        <taxon>campanulids</taxon>
        <taxon>Asterales</taxon>
        <taxon>Asteraceae</taxon>
        <taxon>Asteroideae</taxon>
        <taxon>Anthemideae</taxon>
        <taxon>Artemisiinae</taxon>
        <taxon>Artemisia</taxon>
    </lineage>
</organism>
<feature type="region of interest" description="Disordered" evidence="1">
    <location>
        <begin position="277"/>
        <end position="311"/>
    </location>
</feature>
<dbReference type="AlphaFoldDB" id="A0A2U1Q214"/>
<dbReference type="PANTHER" id="PTHR23198:SF6">
    <property type="entry name" value="NUCLEAR PORE COMPLEX PROTEIN NUP98-NUP96"/>
    <property type="match status" value="1"/>
</dbReference>
<dbReference type="Proteomes" id="UP000245207">
    <property type="component" value="Unassembled WGS sequence"/>
</dbReference>
<reference evidence="2 3" key="1">
    <citation type="journal article" date="2018" name="Mol. Plant">
        <title>The genome of Artemisia annua provides insight into the evolution of Asteraceae family and artemisinin biosynthesis.</title>
        <authorList>
            <person name="Shen Q."/>
            <person name="Zhang L."/>
            <person name="Liao Z."/>
            <person name="Wang S."/>
            <person name="Yan T."/>
            <person name="Shi P."/>
            <person name="Liu M."/>
            <person name="Fu X."/>
            <person name="Pan Q."/>
            <person name="Wang Y."/>
            <person name="Lv Z."/>
            <person name="Lu X."/>
            <person name="Zhang F."/>
            <person name="Jiang W."/>
            <person name="Ma Y."/>
            <person name="Chen M."/>
            <person name="Hao X."/>
            <person name="Li L."/>
            <person name="Tang Y."/>
            <person name="Lv G."/>
            <person name="Zhou Y."/>
            <person name="Sun X."/>
            <person name="Brodelius P.E."/>
            <person name="Rose J.K.C."/>
            <person name="Tang K."/>
        </authorList>
    </citation>
    <scope>NUCLEOTIDE SEQUENCE [LARGE SCALE GENOMIC DNA]</scope>
    <source>
        <strain evidence="3">cv. Huhao1</strain>
        <tissue evidence="2">Leaf</tissue>
    </source>
</reference>
<accession>A0A2U1Q214</accession>
<dbReference type="GO" id="GO:0034398">
    <property type="term" value="P:telomere tethering at nuclear periphery"/>
    <property type="evidence" value="ECO:0007669"/>
    <property type="project" value="TreeGrafter"/>
</dbReference>
<dbReference type="GO" id="GO:0017056">
    <property type="term" value="F:structural constituent of nuclear pore"/>
    <property type="evidence" value="ECO:0007669"/>
    <property type="project" value="TreeGrafter"/>
</dbReference>
<dbReference type="GO" id="GO:0006606">
    <property type="term" value="P:protein import into nucleus"/>
    <property type="evidence" value="ECO:0007669"/>
    <property type="project" value="TreeGrafter"/>
</dbReference>
<feature type="compositionally biased region" description="Low complexity" evidence="1">
    <location>
        <begin position="277"/>
        <end position="294"/>
    </location>
</feature>
<dbReference type="InterPro" id="IPR037665">
    <property type="entry name" value="Nucleoporin_S59-like"/>
</dbReference>
<keyword evidence="3" id="KW-1185">Reference proteome</keyword>